<dbReference type="EMBL" id="CAKOFQ010007102">
    <property type="protein sequence ID" value="CAH1990971.1"/>
    <property type="molecule type" value="Genomic_DNA"/>
</dbReference>
<dbReference type="Proteomes" id="UP001152888">
    <property type="component" value="Unassembled WGS sequence"/>
</dbReference>
<proteinExistence type="predicted"/>
<dbReference type="AlphaFoldDB" id="A0A9P0PND7"/>
<sequence length="183" mass="19491">MFVKLAVLACSIAVASAVYNGPLAGGLPAHQFPAGVSPQACPNFPNCANPAVAANPQQAAPWGAQPQWNAQPQNHWNAQPQAQWNAQPQGQWNQWNPAPVPQYGHNDQDRLNRGEYIGDGDYHGEGLAEALAPGFAGQQQWNNGGQNWNHNQGIPPNAHQTHGVGQIPAGVNPQSCPNYPFCG</sequence>
<comment type="caution">
    <text evidence="4">The sequence shown here is derived from an EMBL/GenBank/DDBJ whole genome shotgun (WGS) entry which is preliminary data.</text>
</comment>
<protein>
    <recommendedName>
        <fullName evidence="3">Cuticle protein CPCFC domain-containing protein</fullName>
    </recommendedName>
</protein>
<reference evidence="4" key="1">
    <citation type="submission" date="2022-03" db="EMBL/GenBank/DDBJ databases">
        <authorList>
            <person name="Sayadi A."/>
        </authorList>
    </citation>
    <scope>NUCLEOTIDE SEQUENCE</scope>
</reference>
<feature type="region of interest" description="Disordered" evidence="1">
    <location>
        <begin position="137"/>
        <end position="163"/>
    </location>
</feature>
<dbReference type="OrthoDB" id="8186685at2759"/>
<dbReference type="Pfam" id="PF17223">
    <property type="entry name" value="CPCFC"/>
    <property type="match status" value="2"/>
</dbReference>
<name>A0A9P0PND7_ACAOB</name>
<feature type="domain" description="Cuticle protein CPCFC" evidence="3">
    <location>
        <begin position="167"/>
        <end position="182"/>
    </location>
</feature>
<keyword evidence="5" id="KW-1185">Reference proteome</keyword>
<feature type="compositionally biased region" description="Low complexity" evidence="1">
    <location>
        <begin position="137"/>
        <end position="153"/>
    </location>
</feature>
<evidence type="ECO:0000256" key="1">
    <source>
        <dbReference type="SAM" id="MobiDB-lite"/>
    </source>
</evidence>
<evidence type="ECO:0000313" key="5">
    <source>
        <dbReference type="Proteomes" id="UP001152888"/>
    </source>
</evidence>
<feature type="chain" id="PRO_5040490897" description="Cuticle protein CPCFC domain-containing protein" evidence="2">
    <location>
        <begin position="18"/>
        <end position="183"/>
    </location>
</feature>
<dbReference type="GO" id="GO:0042302">
    <property type="term" value="F:structural constituent of cuticle"/>
    <property type="evidence" value="ECO:0007669"/>
    <property type="project" value="InterPro"/>
</dbReference>
<dbReference type="InterPro" id="IPR033778">
    <property type="entry name" value="CPCFC"/>
</dbReference>
<feature type="signal peptide" evidence="2">
    <location>
        <begin position="1"/>
        <end position="17"/>
    </location>
</feature>
<accession>A0A9P0PND7</accession>
<evidence type="ECO:0000256" key="2">
    <source>
        <dbReference type="SAM" id="SignalP"/>
    </source>
</evidence>
<organism evidence="4 5">
    <name type="scientific">Acanthoscelides obtectus</name>
    <name type="common">Bean weevil</name>
    <name type="synonym">Bruchus obtectus</name>
    <dbReference type="NCBI Taxonomy" id="200917"/>
    <lineage>
        <taxon>Eukaryota</taxon>
        <taxon>Metazoa</taxon>
        <taxon>Ecdysozoa</taxon>
        <taxon>Arthropoda</taxon>
        <taxon>Hexapoda</taxon>
        <taxon>Insecta</taxon>
        <taxon>Pterygota</taxon>
        <taxon>Neoptera</taxon>
        <taxon>Endopterygota</taxon>
        <taxon>Coleoptera</taxon>
        <taxon>Polyphaga</taxon>
        <taxon>Cucujiformia</taxon>
        <taxon>Chrysomeloidea</taxon>
        <taxon>Chrysomelidae</taxon>
        <taxon>Bruchinae</taxon>
        <taxon>Bruchini</taxon>
        <taxon>Acanthoscelides</taxon>
    </lineage>
</organism>
<gene>
    <name evidence="4" type="ORF">ACAOBT_LOCUS19985</name>
</gene>
<evidence type="ECO:0000259" key="3">
    <source>
        <dbReference type="Pfam" id="PF17223"/>
    </source>
</evidence>
<keyword evidence="2" id="KW-0732">Signal</keyword>
<feature type="domain" description="Cuticle protein CPCFC" evidence="3">
    <location>
        <begin position="32"/>
        <end position="48"/>
    </location>
</feature>
<evidence type="ECO:0000313" key="4">
    <source>
        <dbReference type="EMBL" id="CAH1990971.1"/>
    </source>
</evidence>